<dbReference type="Pfam" id="PF03637">
    <property type="entry name" value="Mob1_phocein"/>
    <property type="match status" value="1"/>
</dbReference>
<feature type="compositionally biased region" description="Pro residues" evidence="2">
    <location>
        <begin position="42"/>
        <end position="51"/>
    </location>
</feature>
<feature type="binding site" evidence="1">
    <location>
        <position position="145"/>
    </location>
    <ligand>
        <name>Zn(2+)</name>
        <dbReference type="ChEBI" id="CHEBI:29105"/>
    </ligand>
</feature>
<reference evidence="4" key="1">
    <citation type="submission" date="2017-03" db="EMBL/GenBank/DDBJ databases">
        <title>Genomes of endolithic fungi from Antarctica.</title>
        <authorList>
            <person name="Coleine C."/>
            <person name="Masonjones S."/>
            <person name="Stajich J.E."/>
        </authorList>
    </citation>
    <scope>NUCLEOTIDE SEQUENCE [LARGE SCALE GENOMIC DNA]</scope>
    <source>
        <strain evidence="4">CCFEE 5527</strain>
    </source>
</reference>
<dbReference type="PANTHER" id="PTHR22599">
    <property type="entry name" value="MPS ONE BINDER KINASE ACTIVATOR-LIKE MOB"/>
    <property type="match status" value="1"/>
</dbReference>
<feature type="compositionally biased region" description="Polar residues" evidence="2">
    <location>
        <begin position="15"/>
        <end position="25"/>
    </location>
</feature>
<dbReference type="OrthoDB" id="10261121at2759"/>
<proteinExistence type="predicted"/>
<sequence length="327" mass="36189">MTSWMNNLRAFGRGSNPTRSNQPQAPNRSNTSSPTTYSPSSLIPPPLPNGPASPSLTAPMQHNDSAHQTNQVPTHKIPLFFREEHSGFIARGNFMTLAMKPQLVEQGEWLAHQMSEQYRLLGGMLKIVQEVDPTRGKSICSDQSCPTMSAGSASYTWIDQNRNPMPLPAPTYTKHIQTWVGGKVLDTTLFPVDPFTTAPSIPSPSQQSSDPSYWLGKPSGFPQRYEAELKNMYKQMFRCYAHLYWSHWLAFWDLGAYRELNTCFVHFVNVGRLYGLLAERDVEPMQPLVELWVKQGVLPKVGKEEASAPGSAGGMGQGGSQAMSAAA</sequence>
<evidence type="ECO:0000256" key="1">
    <source>
        <dbReference type="PIRSR" id="PIRSR605301-1"/>
    </source>
</evidence>
<dbReference type="SUPFAM" id="SSF101152">
    <property type="entry name" value="Mob1/phocein"/>
    <property type="match status" value="1"/>
</dbReference>
<dbReference type="SMART" id="SM01388">
    <property type="entry name" value="Mob1_phocein"/>
    <property type="match status" value="1"/>
</dbReference>
<keyword evidence="1" id="KW-0862">Zinc</keyword>
<feature type="compositionally biased region" description="Low complexity" evidence="2">
    <location>
        <begin position="26"/>
        <end position="41"/>
    </location>
</feature>
<dbReference type="InterPro" id="IPR005301">
    <property type="entry name" value="MOB_kinase_act_fam"/>
</dbReference>
<keyword evidence="1" id="KW-0479">Metal-binding</keyword>
<dbReference type="InterPro" id="IPR036703">
    <property type="entry name" value="MOB_kinase_act_sf"/>
</dbReference>
<protein>
    <recommendedName>
        <fullName evidence="5">Maintenance of ploidy protein mob2</fullName>
    </recommendedName>
</protein>
<keyword evidence="4" id="KW-1185">Reference proteome</keyword>
<dbReference type="EMBL" id="NAJO01000020">
    <property type="protein sequence ID" value="OQO04843.1"/>
    <property type="molecule type" value="Genomic_DNA"/>
</dbReference>
<comment type="caution">
    <text evidence="3">The sequence shown here is derived from an EMBL/GenBank/DDBJ whole genome shotgun (WGS) entry which is preliminary data.</text>
</comment>
<feature type="binding site" evidence="1">
    <location>
        <position position="247"/>
    </location>
    <ligand>
        <name>Zn(2+)</name>
        <dbReference type="ChEBI" id="CHEBI:29105"/>
    </ligand>
</feature>
<evidence type="ECO:0000313" key="3">
    <source>
        <dbReference type="EMBL" id="OQO04843.1"/>
    </source>
</evidence>
<gene>
    <name evidence="3" type="ORF">B0A48_07860</name>
</gene>
<evidence type="ECO:0000313" key="4">
    <source>
        <dbReference type="Proteomes" id="UP000192596"/>
    </source>
</evidence>
<dbReference type="Proteomes" id="UP000192596">
    <property type="component" value="Unassembled WGS sequence"/>
</dbReference>
<dbReference type="AlphaFoldDB" id="A0A1V8T0A1"/>
<feature type="region of interest" description="Disordered" evidence="2">
    <location>
        <begin position="304"/>
        <end position="327"/>
    </location>
</feature>
<name>A0A1V8T0A1_9PEZI</name>
<evidence type="ECO:0000256" key="2">
    <source>
        <dbReference type="SAM" id="MobiDB-lite"/>
    </source>
</evidence>
<dbReference type="Gene3D" id="1.20.140.30">
    <property type="entry name" value="MOB kinase activator"/>
    <property type="match status" value="1"/>
</dbReference>
<feature type="binding site" evidence="1">
    <location>
        <position position="140"/>
    </location>
    <ligand>
        <name>Zn(2+)</name>
        <dbReference type="ChEBI" id="CHEBI:29105"/>
    </ligand>
</feature>
<feature type="region of interest" description="Disordered" evidence="2">
    <location>
        <begin position="1"/>
        <end position="70"/>
    </location>
</feature>
<feature type="binding site" evidence="1">
    <location>
        <position position="242"/>
    </location>
    <ligand>
        <name>Zn(2+)</name>
        <dbReference type="ChEBI" id="CHEBI:29105"/>
    </ligand>
</feature>
<organism evidence="3 4">
    <name type="scientific">Cryoendolithus antarcticus</name>
    <dbReference type="NCBI Taxonomy" id="1507870"/>
    <lineage>
        <taxon>Eukaryota</taxon>
        <taxon>Fungi</taxon>
        <taxon>Dikarya</taxon>
        <taxon>Ascomycota</taxon>
        <taxon>Pezizomycotina</taxon>
        <taxon>Dothideomycetes</taxon>
        <taxon>Dothideomycetidae</taxon>
        <taxon>Cladosporiales</taxon>
        <taxon>Cladosporiaceae</taxon>
        <taxon>Cryoendolithus</taxon>
    </lineage>
</organism>
<dbReference type="STRING" id="1507870.A0A1V8T0A1"/>
<feature type="compositionally biased region" description="Polar residues" evidence="2">
    <location>
        <begin position="58"/>
        <end position="70"/>
    </location>
</feature>
<evidence type="ECO:0008006" key="5">
    <source>
        <dbReference type="Google" id="ProtNLM"/>
    </source>
</evidence>
<accession>A0A1V8T0A1</accession>
<dbReference type="InParanoid" id="A0A1V8T0A1"/>